<evidence type="ECO:0000256" key="4">
    <source>
        <dbReference type="PROSITE-ProRule" id="PRU00325"/>
    </source>
</evidence>
<evidence type="ECO:0000313" key="7">
    <source>
        <dbReference type="EMBL" id="GEY31448.1"/>
    </source>
</evidence>
<dbReference type="AlphaFoldDB" id="A0A699HI71"/>
<dbReference type="GO" id="GO:0008270">
    <property type="term" value="F:zinc ion binding"/>
    <property type="evidence" value="ECO:0007669"/>
    <property type="project" value="UniProtKB-KW"/>
</dbReference>
<keyword evidence="1" id="KW-0479">Metal-binding</keyword>
<gene>
    <name evidence="7" type="ORF">Tci_403422</name>
</gene>
<feature type="domain" description="SWIM-type" evidence="6">
    <location>
        <begin position="54"/>
        <end position="95"/>
    </location>
</feature>
<feature type="compositionally biased region" description="Basic residues" evidence="5">
    <location>
        <begin position="95"/>
        <end position="107"/>
    </location>
</feature>
<comment type="caution">
    <text evidence="7">The sequence shown here is derived from an EMBL/GenBank/DDBJ whole genome shotgun (WGS) entry which is preliminary data.</text>
</comment>
<feature type="region of interest" description="Disordered" evidence="5">
    <location>
        <begin position="95"/>
        <end position="124"/>
    </location>
</feature>
<dbReference type="EMBL" id="BKCJ010168375">
    <property type="protein sequence ID" value="GEY31448.1"/>
    <property type="molecule type" value="Genomic_DNA"/>
</dbReference>
<feature type="region of interest" description="Disordered" evidence="5">
    <location>
        <begin position="233"/>
        <end position="252"/>
    </location>
</feature>
<reference evidence="7" key="1">
    <citation type="journal article" date="2019" name="Sci. Rep.">
        <title>Draft genome of Tanacetum cinerariifolium, the natural source of mosquito coil.</title>
        <authorList>
            <person name="Yamashiro T."/>
            <person name="Shiraishi A."/>
            <person name="Satake H."/>
            <person name="Nakayama K."/>
        </authorList>
    </citation>
    <scope>NUCLEOTIDE SEQUENCE</scope>
</reference>
<dbReference type="InterPro" id="IPR007527">
    <property type="entry name" value="Znf_SWIM"/>
</dbReference>
<dbReference type="PANTHER" id="PTHR31973">
    <property type="entry name" value="POLYPROTEIN, PUTATIVE-RELATED"/>
    <property type="match status" value="1"/>
</dbReference>
<dbReference type="Pfam" id="PF04434">
    <property type="entry name" value="SWIM"/>
    <property type="match status" value="1"/>
</dbReference>
<evidence type="ECO:0000256" key="3">
    <source>
        <dbReference type="ARBA" id="ARBA00022833"/>
    </source>
</evidence>
<evidence type="ECO:0000256" key="5">
    <source>
        <dbReference type="SAM" id="MobiDB-lite"/>
    </source>
</evidence>
<keyword evidence="3" id="KW-0862">Zinc</keyword>
<name>A0A699HI71_TANCI</name>
<organism evidence="7">
    <name type="scientific">Tanacetum cinerariifolium</name>
    <name type="common">Dalmatian daisy</name>
    <name type="synonym">Chrysanthemum cinerariifolium</name>
    <dbReference type="NCBI Taxonomy" id="118510"/>
    <lineage>
        <taxon>Eukaryota</taxon>
        <taxon>Viridiplantae</taxon>
        <taxon>Streptophyta</taxon>
        <taxon>Embryophyta</taxon>
        <taxon>Tracheophyta</taxon>
        <taxon>Spermatophyta</taxon>
        <taxon>Magnoliopsida</taxon>
        <taxon>eudicotyledons</taxon>
        <taxon>Gunneridae</taxon>
        <taxon>Pentapetalae</taxon>
        <taxon>asterids</taxon>
        <taxon>campanulids</taxon>
        <taxon>Asterales</taxon>
        <taxon>Asteraceae</taxon>
        <taxon>Asteroideae</taxon>
        <taxon>Anthemideae</taxon>
        <taxon>Anthemidinae</taxon>
        <taxon>Tanacetum</taxon>
    </lineage>
</organism>
<dbReference type="SMART" id="SM00575">
    <property type="entry name" value="ZnF_PMZ"/>
    <property type="match status" value="1"/>
</dbReference>
<keyword evidence="2 4" id="KW-0863">Zinc-finger</keyword>
<accession>A0A699HI71</accession>
<proteinExistence type="predicted"/>
<dbReference type="PROSITE" id="PS50966">
    <property type="entry name" value="ZF_SWIM"/>
    <property type="match status" value="1"/>
</dbReference>
<evidence type="ECO:0000259" key="6">
    <source>
        <dbReference type="PROSITE" id="PS50966"/>
    </source>
</evidence>
<evidence type="ECO:0000256" key="2">
    <source>
        <dbReference type="ARBA" id="ARBA00022771"/>
    </source>
</evidence>
<protein>
    <submittedName>
        <fullName evidence="7">Multidrug resistance-associated protein 5</fullName>
    </submittedName>
</protein>
<feature type="region of interest" description="Disordered" evidence="5">
    <location>
        <begin position="162"/>
        <end position="205"/>
    </location>
</feature>
<dbReference type="PANTHER" id="PTHR31973:SF189">
    <property type="entry name" value="TRANSPOSASE, MUDR, PLANT, MULE TRANSPOSASE DOMAIN PROTEIN-RELATED"/>
    <property type="match status" value="1"/>
</dbReference>
<sequence>MRNKPLLTMLEAIRVIMIEGMNTMRKIFATWTDDICLSILKRIDLMKNHTIDSFKVRSGSDASKVDFATRTCSCRMWQISRLPCEHAMQFSKSIRCQKRRQRKKRIRESHEDGSGTKVSKAKKADAPDVGRFANLLGGSANPLGGSANPLGRSALGVGRSATGVGRSGVGRSATGVGRSGVGRSATGVGRSGVGKPGVGRSAIGMGRNTTAVGRFGSGVGVNATGLGRSTTLIDDEGMNESTNQHDDGIDVRGSANVFDQSFG</sequence>
<dbReference type="InterPro" id="IPR006564">
    <property type="entry name" value="Znf_PMZ"/>
</dbReference>
<evidence type="ECO:0000256" key="1">
    <source>
        <dbReference type="ARBA" id="ARBA00022723"/>
    </source>
</evidence>